<dbReference type="Gene3D" id="3.10.129.10">
    <property type="entry name" value="Hotdog Thioesterase"/>
    <property type="match status" value="1"/>
</dbReference>
<proteinExistence type="predicted"/>
<dbReference type="SUPFAM" id="SSF54637">
    <property type="entry name" value="Thioesterase/thiol ester dehydrase-isomerase"/>
    <property type="match status" value="1"/>
</dbReference>
<evidence type="ECO:0000259" key="1">
    <source>
        <dbReference type="Pfam" id="PF22818"/>
    </source>
</evidence>
<dbReference type="EMBL" id="CP136920">
    <property type="protein sequence ID" value="WOO42327.1"/>
    <property type="molecule type" value="Genomic_DNA"/>
</dbReference>
<dbReference type="Pfam" id="PF22818">
    <property type="entry name" value="ApeI-like"/>
    <property type="match status" value="1"/>
</dbReference>
<dbReference type="RefSeq" id="WP_317834846.1">
    <property type="nucleotide sequence ID" value="NZ_CP136920.1"/>
</dbReference>
<gene>
    <name evidence="2" type="ORF">RZN69_04440</name>
</gene>
<organism evidence="2 3">
    <name type="scientific">Rubellicoccus peritrichatus</name>
    <dbReference type="NCBI Taxonomy" id="3080537"/>
    <lineage>
        <taxon>Bacteria</taxon>
        <taxon>Pseudomonadati</taxon>
        <taxon>Verrucomicrobiota</taxon>
        <taxon>Opitutia</taxon>
        <taxon>Puniceicoccales</taxon>
        <taxon>Cerasicoccaceae</taxon>
        <taxon>Rubellicoccus</taxon>
    </lineage>
</organism>
<dbReference type="InterPro" id="IPR029069">
    <property type="entry name" value="HotDog_dom_sf"/>
</dbReference>
<evidence type="ECO:0000313" key="3">
    <source>
        <dbReference type="Proteomes" id="UP001304300"/>
    </source>
</evidence>
<feature type="domain" description="ApeI dehydratase-like" evidence="1">
    <location>
        <begin position="7"/>
        <end position="74"/>
    </location>
</feature>
<dbReference type="KEGG" id="puo:RZN69_04440"/>
<sequence length="98" mass="10773">MANVISKEILVDSENGYCDGHFPERPIVPAAVELMWMTDLAQEHGLCCESGYTVKNMKLIRELVPGTTVTVKLLQGKRGWSGTIADSDGLFAQCNLIF</sequence>
<dbReference type="Proteomes" id="UP001304300">
    <property type="component" value="Chromosome"/>
</dbReference>
<keyword evidence="3" id="KW-1185">Reference proteome</keyword>
<protein>
    <recommendedName>
        <fullName evidence="1">ApeI dehydratase-like domain-containing protein</fullName>
    </recommendedName>
</protein>
<dbReference type="AlphaFoldDB" id="A0AAQ3LBM6"/>
<accession>A0AAQ3LBM6</accession>
<name>A0AAQ3LBM6_9BACT</name>
<evidence type="ECO:0000313" key="2">
    <source>
        <dbReference type="EMBL" id="WOO42327.1"/>
    </source>
</evidence>
<dbReference type="InterPro" id="IPR054545">
    <property type="entry name" value="ApeI-like"/>
</dbReference>
<reference evidence="2 3" key="1">
    <citation type="submission" date="2023-10" db="EMBL/GenBank/DDBJ databases">
        <title>Rubellicoccus peritrichatus gen. nov., sp. nov., isolated from an algae of coral reef tank.</title>
        <authorList>
            <person name="Luo J."/>
        </authorList>
    </citation>
    <scope>NUCLEOTIDE SEQUENCE [LARGE SCALE GENOMIC DNA]</scope>
    <source>
        <strain evidence="2 3">CR14</strain>
    </source>
</reference>